<protein>
    <submittedName>
        <fullName evidence="1">Uncharacterized protein</fullName>
    </submittedName>
</protein>
<sequence>MNRGMETKKFKDLSSFGFYVGKEKTTTDELSYTDKENHTDSVIAIETNTSLNAIDSRFLCPTNNLASLTDPKATTTVTETSSSLQSSASKNDIGNHINGRLSLSDDVRYLLFKQHFVPDGRFEWPFAERKTNNTIERRLLRQKHLEERAMDQVRQNTYGVNVSGILINNLRLADDIDLIDEDLSSLQR</sequence>
<evidence type="ECO:0000313" key="1">
    <source>
        <dbReference type="EMBL" id="CAF1588172.1"/>
    </source>
</evidence>
<dbReference type="AlphaFoldDB" id="A0A815ZWV0"/>
<evidence type="ECO:0000313" key="2">
    <source>
        <dbReference type="Proteomes" id="UP000663828"/>
    </source>
</evidence>
<dbReference type="Proteomes" id="UP000663828">
    <property type="component" value="Unassembled WGS sequence"/>
</dbReference>
<dbReference type="EMBL" id="CAJNOR010006183">
    <property type="protein sequence ID" value="CAF1588172.1"/>
    <property type="molecule type" value="Genomic_DNA"/>
</dbReference>
<reference evidence="1" key="1">
    <citation type="submission" date="2021-02" db="EMBL/GenBank/DDBJ databases">
        <authorList>
            <person name="Nowell W R."/>
        </authorList>
    </citation>
    <scope>NUCLEOTIDE SEQUENCE</scope>
</reference>
<keyword evidence="2" id="KW-1185">Reference proteome</keyword>
<proteinExistence type="predicted"/>
<accession>A0A815ZWV0</accession>
<gene>
    <name evidence="1" type="ORF">XAT740_LOCUS46261</name>
</gene>
<name>A0A815ZWV0_ADIRI</name>
<comment type="caution">
    <text evidence="1">The sequence shown here is derived from an EMBL/GenBank/DDBJ whole genome shotgun (WGS) entry which is preliminary data.</text>
</comment>
<organism evidence="1 2">
    <name type="scientific">Adineta ricciae</name>
    <name type="common">Rotifer</name>
    <dbReference type="NCBI Taxonomy" id="249248"/>
    <lineage>
        <taxon>Eukaryota</taxon>
        <taxon>Metazoa</taxon>
        <taxon>Spiralia</taxon>
        <taxon>Gnathifera</taxon>
        <taxon>Rotifera</taxon>
        <taxon>Eurotatoria</taxon>
        <taxon>Bdelloidea</taxon>
        <taxon>Adinetida</taxon>
        <taxon>Adinetidae</taxon>
        <taxon>Adineta</taxon>
    </lineage>
</organism>